<dbReference type="CDD" id="cd05466">
    <property type="entry name" value="PBP2_LTTR_substrate"/>
    <property type="match status" value="1"/>
</dbReference>
<keyword evidence="2" id="KW-0805">Transcription regulation</keyword>
<dbReference type="Proteomes" id="UP000823618">
    <property type="component" value="Unassembled WGS sequence"/>
</dbReference>
<dbReference type="Gene3D" id="1.10.10.10">
    <property type="entry name" value="Winged helix-like DNA-binding domain superfamily/Winged helix DNA-binding domain"/>
    <property type="match status" value="1"/>
</dbReference>
<dbReference type="SUPFAM" id="SSF46785">
    <property type="entry name" value="Winged helix' DNA-binding domain"/>
    <property type="match status" value="1"/>
</dbReference>
<dbReference type="PANTHER" id="PTHR30346">
    <property type="entry name" value="TRANSCRIPTIONAL DUAL REGULATOR HCAR-RELATED"/>
    <property type="match status" value="1"/>
</dbReference>
<dbReference type="AlphaFoldDB" id="A0A9D9HY46"/>
<evidence type="ECO:0000313" key="6">
    <source>
        <dbReference type="EMBL" id="MBO8462472.1"/>
    </source>
</evidence>
<dbReference type="GO" id="GO:0032993">
    <property type="term" value="C:protein-DNA complex"/>
    <property type="evidence" value="ECO:0007669"/>
    <property type="project" value="TreeGrafter"/>
</dbReference>
<gene>
    <name evidence="6" type="ORF">IAC13_00905</name>
</gene>
<evidence type="ECO:0000256" key="2">
    <source>
        <dbReference type="ARBA" id="ARBA00023015"/>
    </source>
</evidence>
<dbReference type="PANTHER" id="PTHR30346:SF0">
    <property type="entry name" value="HCA OPERON TRANSCRIPTIONAL ACTIVATOR HCAR"/>
    <property type="match status" value="1"/>
</dbReference>
<dbReference type="Pfam" id="PF03466">
    <property type="entry name" value="LysR_substrate"/>
    <property type="match status" value="1"/>
</dbReference>
<dbReference type="FunFam" id="1.10.10.10:FF:000001">
    <property type="entry name" value="LysR family transcriptional regulator"/>
    <property type="match status" value="1"/>
</dbReference>
<dbReference type="Pfam" id="PF00126">
    <property type="entry name" value="HTH_1"/>
    <property type="match status" value="1"/>
</dbReference>
<evidence type="ECO:0000256" key="3">
    <source>
        <dbReference type="ARBA" id="ARBA00023125"/>
    </source>
</evidence>
<dbReference type="InterPro" id="IPR005119">
    <property type="entry name" value="LysR_subst-bd"/>
</dbReference>
<evidence type="ECO:0000259" key="5">
    <source>
        <dbReference type="PROSITE" id="PS50931"/>
    </source>
</evidence>
<comment type="similarity">
    <text evidence="1">Belongs to the LysR transcriptional regulatory family.</text>
</comment>
<sequence>MTLQQLRYCIMVVEKGSISEAAKTLFVTQPSLTSAIQELENEFHITIFNRTNRGIVLSSEGAEFMSYARQVVEQAELMEEKYRYRGNIKQRFQISSQHYSFVVDAFKNLIKECEMEDYDFSLRETKTSEIIDDVKNLRSEIGILYLTDFNQKVLNRYLKENKLEFHELFQAKPHIFIGEQHPLAHKEKIQLEELTDYPYLSYEQGEYNSFYFAEEMLSTVPKRKSIKVSDRATIFSLMLSLNGYTVSTGIIGDNLKAGTILAKPIDTNETIRVGYITNKKAVVSEIGNLYLKKLSELPIFCQMAEKEIIIL</sequence>
<evidence type="ECO:0000256" key="4">
    <source>
        <dbReference type="ARBA" id="ARBA00023163"/>
    </source>
</evidence>
<organism evidence="6 7">
    <name type="scientific">Candidatus Scybalomonas excrementavium</name>
    <dbReference type="NCBI Taxonomy" id="2840943"/>
    <lineage>
        <taxon>Bacteria</taxon>
        <taxon>Bacillati</taxon>
        <taxon>Bacillota</taxon>
        <taxon>Clostridia</taxon>
        <taxon>Lachnospirales</taxon>
        <taxon>Lachnospiraceae</taxon>
        <taxon>Lachnospiraceae incertae sedis</taxon>
        <taxon>Candidatus Scybalomonas</taxon>
    </lineage>
</organism>
<feature type="domain" description="HTH lysR-type" evidence="5">
    <location>
        <begin position="1"/>
        <end position="58"/>
    </location>
</feature>
<reference evidence="6" key="2">
    <citation type="journal article" date="2021" name="PeerJ">
        <title>Extensive microbial diversity within the chicken gut microbiome revealed by metagenomics and culture.</title>
        <authorList>
            <person name="Gilroy R."/>
            <person name="Ravi A."/>
            <person name="Getino M."/>
            <person name="Pursley I."/>
            <person name="Horton D.L."/>
            <person name="Alikhan N.F."/>
            <person name="Baker D."/>
            <person name="Gharbi K."/>
            <person name="Hall N."/>
            <person name="Watson M."/>
            <person name="Adriaenssens E.M."/>
            <person name="Foster-Nyarko E."/>
            <person name="Jarju S."/>
            <person name="Secka A."/>
            <person name="Antonio M."/>
            <person name="Oren A."/>
            <person name="Chaudhuri R.R."/>
            <person name="La Ragione R."/>
            <person name="Hildebrand F."/>
            <person name="Pallen M.J."/>
        </authorList>
    </citation>
    <scope>NUCLEOTIDE SEQUENCE</scope>
    <source>
        <strain evidence="6">E3-2379</strain>
    </source>
</reference>
<dbReference type="SUPFAM" id="SSF53850">
    <property type="entry name" value="Periplasmic binding protein-like II"/>
    <property type="match status" value="1"/>
</dbReference>
<protein>
    <submittedName>
        <fullName evidence="6">LysR family transcriptional regulator</fullName>
    </submittedName>
</protein>
<dbReference type="GO" id="GO:0003677">
    <property type="term" value="F:DNA binding"/>
    <property type="evidence" value="ECO:0007669"/>
    <property type="project" value="UniProtKB-KW"/>
</dbReference>
<dbReference type="Gene3D" id="3.40.190.10">
    <property type="entry name" value="Periplasmic binding protein-like II"/>
    <property type="match status" value="2"/>
</dbReference>
<evidence type="ECO:0000256" key="1">
    <source>
        <dbReference type="ARBA" id="ARBA00009437"/>
    </source>
</evidence>
<dbReference type="EMBL" id="JADIML010000026">
    <property type="protein sequence ID" value="MBO8462472.1"/>
    <property type="molecule type" value="Genomic_DNA"/>
</dbReference>
<accession>A0A9D9HY46</accession>
<dbReference type="InterPro" id="IPR000847">
    <property type="entry name" value="LysR_HTH_N"/>
</dbReference>
<dbReference type="InterPro" id="IPR036388">
    <property type="entry name" value="WH-like_DNA-bd_sf"/>
</dbReference>
<dbReference type="GO" id="GO:0003700">
    <property type="term" value="F:DNA-binding transcription factor activity"/>
    <property type="evidence" value="ECO:0007669"/>
    <property type="project" value="InterPro"/>
</dbReference>
<proteinExistence type="inferred from homology"/>
<evidence type="ECO:0000313" key="7">
    <source>
        <dbReference type="Proteomes" id="UP000823618"/>
    </source>
</evidence>
<dbReference type="InterPro" id="IPR036390">
    <property type="entry name" value="WH_DNA-bd_sf"/>
</dbReference>
<keyword evidence="4" id="KW-0804">Transcription</keyword>
<comment type="caution">
    <text evidence="6">The sequence shown here is derived from an EMBL/GenBank/DDBJ whole genome shotgun (WGS) entry which is preliminary data.</text>
</comment>
<name>A0A9D9HY46_9FIRM</name>
<dbReference type="PRINTS" id="PR00039">
    <property type="entry name" value="HTHLYSR"/>
</dbReference>
<keyword evidence="3" id="KW-0238">DNA-binding</keyword>
<reference evidence="6" key="1">
    <citation type="submission" date="2020-10" db="EMBL/GenBank/DDBJ databases">
        <authorList>
            <person name="Gilroy R."/>
        </authorList>
    </citation>
    <scope>NUCLEOTIDE SEQUENCE</scope>
    <source>
        <strain evidence="6">E3-2379</strain>
    </source>
</reference>
<dbReference type="PROSITE" id="PS50931">
    <property type="entry name" value="HTH_LYSR"/>
    <property type="match status" value="1"/>
</dbReference>